<dbReference type="NCBIfam" id="TIGR00113">
    <property type="entry name" value="queA"/>
    <property type="match status" value="1"/>
</dbReference>
<feature type="non-terminal residue" evidence="13">
    <location>
        <position position="1"/>
    </location>
</feature>
<comment type="pathway">
    <text evidence="2">tRNA modification; tRNA-queuosine biosynthesis.</text>
</comment>
<dbReference type="FunFam" id="2.40.10.240:FF:000002">
    <property type="entry name" value="S-adenosylmethionine:tRNA ribosyltransferase-isomerase"/>
    <property type="match status" value="1"/>
</dbReference>
<comment type="caution">
    <text evidence="13">The sequence shown here is derived from an EMBL/GenBank/DDBJ whole genome shotgun (WGS) entry which is preliminary data.</text>
</comment>
<dbReference type="HAMAP" id="MF_00113">
    <property type="entry name" value="QueA"/>
    <property type="match status" value="1"/>
</dbReference>
<evidence type="ECO:0000256" key="6">
    <source>
        <dbReference type="ARBA" id="ARBA00022691"/>
    </source>
</evidence>
<dbReference type="InterPro" id="IPR003699">
    <property type="entry name" value="QueA"/>
</dbReference>
<reference evidence="13" key="1">
    <citation type="journal article" date="2020" name="mSystems">
        <title>Genome- and Community-Level Interaction Insights into Carbon Utilization and Element Cycling Functions of Hydrothermarchaeota in Hydrothermal Sediment.</title>
        <authorList>
            <person name="Zhou Z."/>
            <person name="Liu Y."/>
            <person name="Xu W."/>
            <person name="Pan J."/>
            <person name="Luo Z.H."/>
            <person name="Li M."/>
        </authorList>
    </citation>
    <scope>NUCLEOTIDE SEQUENCE [LARGE SCALE GENOMIC DNA]</scope>
    <source>
        <strain evidence="13">HyVt-102</strain>
    </source>
</reference>
<evidence type="ECO:0000313" key="13">
    <source>
        <dbReference type="EMBL" id="HDI82523.1"/>
    </source>
</evidence>
<dbReference type="Gene3D" id="2.40.10.240">
    <property type="entry name" value="QueA-like"/>
    <property type="match status" value="1"/>
</dbReference>
<evidence type="ECO:0000256" key="3">
    <source>
        <dbReference type="ARBA" id="ARBA00011245"/>
    </source>
</evidence>
<evidence type="ECO:0000256" key="8">
    <source>
        <dbReference type="ARBA" id="ARBA00052751"/>
    </source>
</evidence>
<dbReference type="UniPathway" id="UPA00392"/>
<evidence type="ECO:0000256" key="1">
    <source>
        <dbReference type="ARBA" id="ARBA00004496"/>
    </source>
</evidence>
<proteinExistence type="inferred from homology"/>
<comment type="catalytic activity">
    <reaction evidence="8">
        <text>7-aminomethyl-7-carbaguanosine(34) in tRNA + S-adenosyl-L-methionine = epoxyqueuosine(34) in tRNA + adenine + L-methionine + 2 H(+)</text>
        <dbReference type="Rhea" id="RHEA:32155"/>
        <dbReference type="Rhea" id="RHEA-COMP:10342"/>
        <dbReference type="Rhea" id="RHEA-COMP:18582"/>
        <dbReference type="ChEBI" id="CHEBI:15378"/>
        <dbReference type="ChEBI" id="CHEBI:16708"/>
        <dbReference type="ChEBI" id="CHEBI:57844"/>
        <dbReference type="ChEBI" id="CHEBI:59789"/>
        <dbReference type="ChEBI" id="CHEBI:82833"/>
        <dbReference type="ChEBI" id="CHEBI:194443"/>
        <dbReference type="EC" id="2.4.99.17"/>
    </reaction>
</comment>
<dbReference type="Proteomes" id="UP000885847">
    <property type="component" value="Unassembled WGS sequence"/>
</dbReference>
<keyword evidence="5 13" id="KW-0808">Transferase</keyword>
<dbReference type="Gene3D" id="3.40.1780.10">
    <property type="entry name" value="QueA-like"/>
    <property type="match status" value="1"/>
</dbReference>
<evidence type="ECO:0000256" key="9">
    <source>
        <dbReference type="ARBA" id="ARBA00061210"/>
    </source>
</evidence>
<evidence type="ECO:0000256" key="2">
    <source>
        <dbReference type="ARBA" id="ARBA00004691"/>
    </source>
</evidence>
<keyword evidence="13" id="KW-0328">Glycosyltransferase</keyword>
<keyword evidence="6" id="KW-0949">S-adenosyl-L-methionine</keyword>
<evidence type="ECO:0000256" key="11">
    <source>
        <dbReference type="ARBA" id="ARBA00069325"/>
    </source>
</evidence>
<organism evidence="13">
    <name type="scientific">candidate division WOR-3 bacterium</name>
    <dbReference type="NCBI Taxonomy" id="2052148"/>
    <lineage>
        <taxon>Bacteria</taxon>
        <taxon>Bacteria division WOR-3</taxon>
    </lineage>
</organism>
<evidence type="ECO:0000256" key="12">
    <source>
        <dbReference type="ARBA" id="ARBA00076160"/>
    </source>
</evidence>
<dbReference type="AlphaFoldDB" id="A0A7C0ZGR0"/>
<dbReference type="NCBIfam" id="NF001140">
    <property type="entry name" value="PRK00147.1"/>
    <property type="match status" value="1"/>
</dbReference>
<dbReference type="InterPro" id="IPR036100">
    <property type="entry name" value="QueA_sf"/>
</dbReference>
<dbReference type="PANTHER" id="PTHR30307:SF0">
    <property type="entry name" value="S-ADENOSYLMETHIONINE:TRNA RIBOSYLTRANSFERASE-ISOMERASE"/>
    <property type="match status" value="1"/>
</dbReference>
<protein>
    <recommendedName>
        <fullName evidence="11">S-adenosylmethionine:tRNA ribosyltransferase-isomerase</fullName>
        <ecNumber evidence="10">2.4.99.17</ecNumber>
    </recommendedName>
    <alternativeName>
        <fullName evidence="12">Queuosine biosynthesis protein QueA</fullName>
    </alternativeName>
</protein>
<comment type="subcellular location">
    <subcellularLocation>
        <location evidence="1">Cytoplasm</location>
    </subcellularLocation>
</comment>
<dbReference type="InterPro" id="IPR042119">
    <property type="entry name" value="QueA_dom2"/>
</dbReference>
<accession>A0A7C0ZGR0</accession>
<comment type="similarity">
    <text evidence="9">Belongs to the QueA family.</text>
</comment>
<keyword evidence="7" id="KW-0671">Queuosine biosynthesis</keyword>
<dbReference type="EC" id="2.4.99.17" evidence="10"/>
<dbReference type="EMBL" id="DQWE01000083">
    <property type="protein sequence ID" value="HDI82523.1"/>
    <property type="molecule type" value="Genomic_DNA"/>
</dbReference>
<keyword evidence="4" id="KW-0963">Cytoplasm</keyword>
<gene>
    <name evidence="13" type="primary">queA</name>
    <name evidence="13" type="ORF">ENF18_01870</name>
</gene>
<evidence type="ECO:0000256" key="4">
    <source>
        <dbReference type="ARBA" id="ARBA00022490"/>
    </source>
</evidence>
<dbReference type="SUPFAM" id="SSF111337">
    <property type="entry name" value="QueA-like"/>
    <property type="match status" value="1"/>
</dbReference>
<evidence type="ECO:0000256" key="7">
    <source>
        <dbReference type="ARBA" id="ARBA00022785"/>
    </source>
</evidence>
<dbReference type="GO" id="GO:0051075">
    <property type="term" value="F:S-adenosylmethionine:tRNA ribosyltransferase-isomerase activity"/>
    <property type="evidence" value="ECO:0007669"/>
    <property type="project" value="UniProtKB-EC"/>
</dbReference>
<dbReference type="FunFam" id="3.40.1780.10:FF:000001">
    <property type="entry name" value="S-adenosylmethionine:tRNA ribosyltransferase-isomerase"/>
    <property type="match status" value="1"/>
</dbReference>
<name>A0A7C0ZGR0_UNCW3</name>
<dbReference type="InterPro" id="IPR042118">
    <property type="entry name" value="QueA_dom1"/>
</dbReference>
<comment type="subunit">
    <text evidence="3">Monomer.</text>
</comment>
<dbReference type="GO" id="GO:0005737">
    <property type="term" value="C:cytoplasm"/>
    <property type="evidence" value="ECO:0007669"/>
    <property type="project" value="UniProtKB-SubCell"/>
</dbReference>
<dbReference type="GO" id="GO:0008616">
    <property type="term" value="P:tRNA queuosine(34) biosynthetic process"/>
    <property type="evidence" value="ECO:0007669"/>
    <property type="project" value="UniProtKB-UniPathway"/>
</dbReference>
<evidence type="ECO:0000256" key="10">
    <source>
        <dbReference type="ARBA" id="ARBA00066503"/>
    </source>
</evidence>
<dbReference type="PANTHER" id="PTHR30307">
    <property type="entry name" value="S-ADENOSYLMETHIONINE:TRNA RIBOSYLTRANSFERASE-ISOMERASE"/>
    <property type="match status" value="1"/>
</dbReference>
<dbReference type="Pfam" id="PF02547">
    <property type="entry name" value="Queuosine_synth"/>
    <property type="match status" value="1"/>
</dbReference>
<sequence length="298" mass="33726">ILEYINSGDLVVLNKTRVIPARLFGRRRTGGKVEIFILRKLKEGIYEVLAGPGRKAPVGEVITFDEGLRCEILGKDPVYGTRIARFSAEGGDVEEKIERIGRIPLPPYIRRDPEEIDRERYQTVYAEEKGAVAAPTAGLHFTEEILKQIEEKGARLGYIVLHAGLGTFRPVKVEDIEKHRMEPEYFRVPEKTAELVNDTKKRGGKVLCVGTTVIRSLESVADEQGMVIPFEGETNLYIYPPYRFKVCDMILTNFHLPKSTLLILVSAFAGRGLVLEAYEEAIKERYRFYSYGDAMLII</sequence>
<evidence type="ECO:0000256" key="5">
    <source>
        <dbReference type="ARBA" id="ARBA00022679"/>
    </source>
</evidence>